<evidence type="ECO:0000313" key="2">
    <source>
        <dbReference type="EMBL" id="AWB09984.1"/>
    </source>
</evidence>
<proteinExistence type="predicted"/>
<evidence type="ECO:0000259" key="1">
    <source>
        <dbReference type="Pfam" id="PF00329"/>
    </source>
</evidence>
<dbReference type="InterPro" id="IPR001268">
    <property type="entry name" value="NADH_UbQ_OxRdtase_30kDa_su"/>
</dbReference>
<protein>
    <submittedName>
        <fullName evidence="2">Respiratory-chain NADH dehydrogenase, subunit</fullName>
    </submittedName>
</protein>
<feature type="domain" description="NADH:ubiquinone oxidoreductase 30kDa subunit" evidence="1">
    <location>
        <begin position="84"/>
        <end position="137"/>
    </location>
</feature>
<sequence>MNKQNLNIIFEKIKSSCVLERGIYKNNTEDKTPLEVAIIMRSINARLILVNAYVDLEDEKSIILENLYDIEGCLFLFQFKKNLPATYTSITSVYPNANWGERECFEMFGIDFIDNKDLKNGLLLTSQKDVKVPLLKQEREKILIRKNKLQEDKIV</sequence>
<evidence type="ECO:0000313" key="3">
    <source>
        <dbReference type="Proteomes" id="UP000244792"/>
    </source>
</evidence>
<reference evidence="2 3" key="1">
    <citation type="submission" date="2017-04" db="EMBL/GenBank/DDBJ databases">
        <title>Genomic insights into metabolism of Thermodesulfobium acidiphilum.</title>
        <authorList>
            <person name="Toshchakov S.V."/>
            <person name="Frolov E.N."/>
            <person name="Kublanov I.V."/>
            <person name="Samarov N.I."/>
            <person name="Novikov A."/>
            <person name="Lebedinsky A.V."/>
            <person name="Bonch-Osmolovskaya E.A."/>
            <person name="Chernyh N.A."/>
        </authorList>
    </citation>
    <scope>NUCLEOTIDE SEQUENCE [LARGE SCALE GENOMIC DNA]</scope>
    <source>
        <strain evidence="2 3">3127-1</strain>
    </source>
</reference>
<organism evidence="2 3">
    <name type="scientific">Thermodesulfobium acidiphilum</name>
    <dbReference type="NCBI Taxonomy" id="1794699"/>
    <lineage>
        <taxon>Bacteria</taxon>
        <taxon>Pseudomonadati</taxon>
        <taxon>Thermodesulfobiota</taxon>
        <taxon>Thermodesulfobiia</taxon>
        <taxon>Thermodesulfobiales</taxon>
        <taxon>Thermodesulfobiaceae</taxon>
        <taxon>Thermodesulfobium</taxon>
    </lineage>
</organism>
<accession>A0A2R4VZU1</accession>
<dbReference type="Gene3D" id="3.30.460.80">
    <property type="entry name" value="NADH:ubiquinone oxidoreductase, 30kDa subunit"/>
    <property type="match status" value="1"/>
</dbReference>
<dbReference type="OrthoDB" id="9803286at2"/>
<gene>
    <name evidence="2" type="ORF">TDSAC_0610</name>
</gene>
<dbReference type="SUPFAM" id="SSF143243">
    <property type="entry name" value="Nqo5-like"/>
    <property type="match status" value="1"/>
</dbReference>
<dbReference type="Pfam" id="PF00329">
    <property type="entry name" value="Complex1_30kDa"/>
    <property type="match status" value="1"/>
</dbReference>
<dbReference type="EMBL" id="CP020921">
    <property type="protein sequence ID" value="AWB09984.1"/>
    <property type="molecule type" value="Genomic_DNA"/>
</dbReference>
<keyword evidence="3" id="KW-1185">Reference proteome</keyword>
<dbReference type="InterPro" id="IPR037232">
    <property type="entry name" value="NADH_quin_OxRdtase_su_C/D-like"/>
</dbReference>
<name>A0A2R4VZU1_THEAF</name>
<dbReference type="AlphaFoldDB" id="A0A2R4VZU1"/>
<dbReference type="RefSeq" id="WP_108308817.1">
    <property type="nucleotide sequence ID" value="NZ_CP020921.1"/>
</dbReference>
<dbReference type="GO" id="GO:0008137">
    <property type="term" value="F:NADH dehydrogenase (ubiquinone) activity"/>
    <property type="evidence" value="ECO:0007669"/>
    <property type="project" value="InterPro"/>
</dbReference>
<dbReference type="KEGG" id="taci:TDSAC_0610"/>
<dbReference type="Proteomes" id="UP000244792">
    <property type="component" value="Chromosome"/>
</dbReference>